<feature type="transmembrane region" description="Helical" evidence="1">
    <location>
        <begin position="12"/>
        <end position="35"/>
    </location>
</feature>
<evidence type="ECO:0000256" key="1">
    <source>
        <dbReference type="SAM" id="Phobius"/>
    </source>
</evidence>
<proteinExistence type="predicted"/>
<evidence type="ECO:0000313" key="4">
    <source>
        <dbReference type="Proteomes" id="UP000244902"/>
    </source>
</evidence>
<keyword evidence="1" id="KW-0472">Membrane</keyword>
<dbReference type="InterPro" id="IPR025178">
    <property type="entry name" value="Lnb_N"/>
</dbReference>
<evidence type="ECO:0000313" key="3">
    <source>
        <dbReference type="EMBL" id="AWI79154.1"/>
    </source>
</evidence>
<feature type="transmembrane region" description="Helical" evidence="1">
    <location>
        <begin position="41"/>
        <end position="62"/>
    </location>
</feature>
<keyword evidence="1" id="KW-0812">Transmembrane</keyword>
<accession>A0A2U8H0A9</accession>
<dbReference type="OrthoDB" id="274718at2"/>
<dbReference type="Pfam" id="PF13387">
    <property type="entry name" value="Lnb_N"/>
    <property type="match status" value="1"/>
</dbReference>
<sequence>MQTLLLRFFRVLSTLLFGMLVLGSAVWGGGFIAYAGPANSFARFGLIAVLALFAIFAVFAITRRRWERVAPYFVLLSLLMVLWSQLEPSNTRDWQDETSLLPHAKIEGDFVTVYNIRNFTYRSETDFTPSYYNKRFDLRKLEAVDLVTSHWMGPAIAHVFLSFAFADDEYLAISIEVRKTKGEAYSNLKGFFRQYELYYVVADERDVIGVRTNYRQDPPEDVYLYRTKTSPENRRRLFLEYMNRINALSVQPEFYNSLTTNCTTAIWMNTRVNPQQLPFSWKIIASGYVPEYLFEMGRLQMDDLPFVEIQTRAHINARARAAGTDHEFSKRIRTLMPGAAVEALRFGG</sequence>
<dbReference type="Proteomes" id="UP000244902">
    <property type="component" value="Chromosome"/>
</dbReference>
<feature type="domain" description="Lnb N-terminal periplasmic" evidence="2">
    <location>
        <begin position="129"/>
        <end position="286"/>
    </location>
</feature>
<dbReference type="EMBL" id="CP022188">
    <property type="protein sequence ID" value="AWI79154.1"/>
    <property type="molecule type" value="Genomic_DNA"/>
</dbReference>
<organism evidence="3 4">
    <name type="scientific">Parazoarcus communis</name>
    <dbReference type="NCBI Taxonomy" id="41977"/>
    <lineage>
        <taxon>Bacteria</taxon>
        <taxon>Pseudomonadati</taxon>
        <taxon>Pseudomonadota</taxon>
        <taxon>Betaproteobacteria</taxon>
        <taxon>Rhodocyclales</taxon>
        <taxon>Zoogloeaceae</taxon>
        <taxon>Parazoarcus</taxon>
    </lineage>
</organism>
<name>A0A2U8H0A9_9RHOO</name>
<dbReference type="RefSeq" id="WP_108972063.1">
    <property type="nucleotide sequence ID" value="NZ_CP022188.1"/>
</dbReference>
<protein>
    <recommendedName>
        <fullName evidence="2">Lnb N-terminal periplasmic domain-containing protein</fullName>
    </recommendedName>
</protein>
<evidence type="ECO:0000259" key="2">
    <source>
        <dbReference type="Pfam" id="PF13387"/>
    </source>
</evidence>
<gene>
    <name evidence="3" type="ORF">CEW87_07125</name>
</gene>
<feature type="transmembrane region" description="Helical" evidence="1">
    <location>
        <begin position="69"/>
        <end position="86"/>
    </location>
</feature>
<reference evidence="3 4" key="1">
    <citation type="submission" date="2017-06" db="EMBL/GenBank/DDBJ databases">
        <title>Azoarcus sp. TSNA42 complete genome sequence.</title>
        <authorList>
            <person name="Woo J.-H."/>
            <person name="Kim H.-S."/>
        </authorList>
    </citation>
    <scope>NUCLEOTIDE SEQUENCE [LARGE SCALE GENOMIC DNA]</scope>
    <source>
        <strain evidence="3 4">TSNA42</strain>
    </source>
</reference>
<dbReference type="AlphaFoldDB" id="A0A2U8H0A9"/>
<keyword evidence="1" id="KW-1133">Transmembrane helix</keyword>